<sequence>MEPSLVWNRLLVTELLPLALAGYDESGLPMATPRTNSVPDLVQGHSLPHVSASDAWIPLSKAVLQKFSSSTDPDVVQAVINIYIINRESLVQLPSHVMSGLEQLRLLNSAQTITPHHVSELILTCHQQLGDTEKLLLLQYLCSHGNEVQLLLDRCLLPLQNGSFGVFRRRGGGDEVFWCEDQMQELFPGLENMMCRSSVSVTVKDHLKRWQSHVGHFSLRVLDKTSGDVARLMESVQKRHGHSSLTPRSQESWMRHRFSLPSYVSDHKQILGGLVQYPTTRGILAALEKVSGDPVRGEKADRDFNTSSTEAERESIRKFIANAEQLDPQRVSILTDLQLFTDMKRKQLVSVRQVNTIGPRDLPPVPPPWSLLRCDGSARFAALKLGASEVSLNTIAEKILKSIQENGYSSSDTKNFMVYFLNNYELMANKSLTDLARNIQFVPSSSGHLYKPRDLYDAQNGVLRELFLREDMFPCDEFSQPKDRQKPSDYPKTLPLRSYPAIVCPCEMALYTDLMYCGSTRAVTRPGMPEGVAKRLTVVRELPPQDVISHLQTAISHYNIKESHQYKLIFHRVFEWLNSCKSTKDVSQFLKETDCVLVESEGRFCRPKQFWVNKRYGDIDLRPYRFLLPSDMSSVSDLFLRCGSCQYQDDQLLQEVLSEVKKNHETGTVSKSGYTRDMRLVKVILYVLKENEEIVFVHTEIDADTAVRLGAVKMKDRALTGIENLDFGYGQHEELTDRLHNLLKDSYTDGFSVPKELIQNADDAGATE</sequence>
<dbReference type="EMBL" id="PZQS01000006">
    <property type="protein sequence ID" value="PVD28631.1"/>
    <property type="molecule type" value="Genomic_DNA"/>
</dbReference>
<reference evidence="2 3" key="1">
    <citation type="submission" date="2018-04" db="EMBL/GenBank/DDBJ databases">
        <title>The genome of golden apple snail Pomacea canaliculata provides insight into stress tolerance and invasive adaptation.</title>
        <authorList>
            <person name="Liu C."/>
            <person name="Liu B."/>
            <person name="Ren Y."/>
            <person name="Zhang Y."/>
            <person name="Wang H."/>
            <person name="Li S."/>
            <person name="Jiang F."/>
            <person name="Yin L."/>
            <person name="Zhang G."/>
            <person name="Qian W."/>
            <person name="Fan W."/>
        </authorList>
    </citation>
    <scope>NUCLEOTIDE SEQUENCE [LARGE SCALE GENOMIC DNA]</scope>
    <source>
        <strain evidence="2">SZHN2017</strain>
        <tissue evidence="2">Muscle</tissue>
    </source>
</reference>
<dbReference type="PANTHER" id="PTHR46919">
    <property type="entry name" value="ZINC FINGER, C3HC4 TYPE (RING FINGER) FAMILY PROTEIN"/>
    <property type="match status" value="1"/>
</dbReference>
<dbReference type="OrthoDB" id="6140196at2759"/>
<proteinExistence type="predicted"/>
<protein>
    <submittedName>
        <fullName evidence="2">Uncharacterized protein</fullName>
    </submittedName>
</protein>
<evidence type="ECO:0000313" key="3">
    <source>
        <dbReference type="Proteomes" id="UP000245119"/>
    </source>
</evidence>
<accession>A0A2T7P5E3</accession>
<organism evidence="2 3">
    <name type="scientific">Pomacea canaliculata</name>
    <name type="common">Golden apple snail</name>
    <dbReference type="NCBI Taxonomy" id="400727"/>
    <lineage>
        <taxon>Eukaryota</taxon>
        <taxon>Metazoa</taxon>
        <taxon>Spiralia</taxon>
        <taxon>Lophotrochozoa</taxon>
        <taxon>Mollusca</taxon>
        <taxon>Gastropoda</taxon>
        <taxon>Caenogastropoda</taxon>
        <taxon>Architaenioglossa</taxon>
        <taxon>Ampullarioidea</taxon>
        <taxon>Ampullariidae</taxon>
        <taxon>Pomacea</taxon>
    </lineage>
</organism>
<gene>
    <name evidence="2" type="ORF">C0Q70_11225</name>
</gene>
<evidence type="ECO:0000256" key="1">
    <source>
        <dbReference type="SAM" id="SignalP"/>
    </source>
</evidence>
<feature type="signal peptide" evidence="1">
    <location>
        <begin position="1"/>
        <end position="21"/>
    </location>
</feature>
<dbReference type="Proteomes" id="UP000245119">
    <property type="component" value="Linkage Group LG6"/>
</dbReference>
<comment type="caution">
    <text evidence="2">The sequence shown here is derived from an EMBL/GenBank/DDBJ whole genome shotgun (WGS) entry which is preliminary data.</text>
</comment>
<name>A0A2T7P5E3_POMCA</name>
<dbReference type="PANTHER" id="PTHR46919:SF2">
    <property type="entry name" value="SACSIN"/>
    <property type="match status" value="1"/>
</dbReference>
<dbReference type="STRING" id="400727.A0A2T7P5E3"/>
<dbReference type="AlphaFoldDB" id="A0A2T7P5E3"/>
<feature type="chain" id="PRO_5015785619" evidence="1">
    <location>
        <begin position="22"/>
        <end position="768"/>
    </location>
</feature>
<evidence type="ECO:0000313" key="2">
    <source>
        <dbReference type="EMBL" id="PVD28631.1"/>
    </source>
</evidence>
<keyword evidence="3" id="KW-1185">Reference proteome</keyword>
<keyword evidence="1" id="KW-0732">Signal</keyword>